<name>B0PC39_9FIRM</name>
<dbReference type="HOGENOM" id="CLU_3021712_0_0_9"/>
<accession>B0PC39</accession>
<protein>
    <submittedName>
        <fullName evidence="1">Uncharacterized protein</fullName>
    </submittedName>
</protein>
<comment type="caution">
    <text evidence="1">The sequence shown here is derived from an EMBL/GenBank/DDBJ whole genome shotgun (WGS) entry which is preliminary data.</text>
</comment>
<dbReference type="EMBL" id="ABGD02000019">
    <property type="protein sequence ID" value="EDS10795.1"/>
    <property type="molecule type" value="Genomic_DNA"/>
</dbReference>
<gene>
    <name evidence="1" type="ORF">ANACOL_02349</name>
</gene>
<keyword evidence="2" id="KW-1185">Reference proteome</keyword>
<organism evidence="1 2">
    <name type="scientific">Anaerotruncus colihominis DSM 17241</name>
    <dbReference type="NCBI Taxonomy" id="445972"/>
    <lineage>
        <taxon>Bacteria</taxon>
        <taxon>Bacillati</taxon>
        <taxon>Bacillota</taxon>
        <taxon>Clostridia</taxon>
        <taxon>Eubacteriales</taxon>
        <taxon>Oscillospiraceae</taxon>
        <taxon>Anaerotruncus</taxon>
    </lineage>
</organism>
<reference evidence="1" key="2">
    <citation type="submission" date="2013-09" db="EMBL/GenBank/DDBJ databases">
        <title>Draft genome sequence of Anaerotruncus colihominis(DSM 17241).</title>
        <authorList>
            <person name="Sudarsanam P."/>
            <person name="Ley R."/>
            <person name="Guruge J."/>
            <person name="Turnbaugh P.J."/>
            <person name="Mahowald M."/>
            <person name="Liep D."/>
            <person name="Gordon J."/>
        </authorList>
    </citation>
    <scope>NUCLEOTIDE SEQUENCE</scope>
    <source>
        <strain evidence="1">DSM 17241</strain>
    </source>
</reference>
<sequence length="55" mass="6056">MVMLPFRGKPPLCIYSVPFPPISSPLSGLFEKRPQRKTLIGCAPAFLKKGLGEKL</sequence>
<evidence type="ECO:0000313" key="1">
    <source>
        <dbReference type="EMBL" id="EDS10795.1"/>
    </source>
</evidence>
<dbReference type="Proteomes" id="UP000003803">
    <property type="component" value="Unassembled WGS sequence"/>
</dbReference>
<proteinExistence type="predicted"/>
<evidence type="ECO:0000313" key="2">
    <source>
        <dbReference type="Proteomes" id="UP000003803"/>
    </source>
</evidence>
<dbReference type="AlphaFoldDB" id="B0PC39"/>
<reference evidence="1" key="1">
    <citation type="submission" date="2007-11" db="EMBL/GenBank/DDBJ databases">
        <authorList>
            <person name="Fulton L."/>
            <person name="Clifton S."/>
            <person name="Fulton B."/>
            <person name="Xu J."/>
            <person name="Minx P."/>
            <person name="Pepin K.H."/>
            <person name="Johnson M."/>
            <person name="Thiruvilangam P."/>
            <person name="Bhonagiri V."/>
            <person name="Nash W.E."/>
            <person name="Mardis E.R."/>
            <person name="Wilson R.K."/>
        </authorList>
    </citation>
    <scope>NUCLEOTIDE SEQUENCE [LARGE SCALE GENOMIC DNA]</scope>
    <source>
        <strain evidence="1">DSM 17241</strain>
    </source>
</reference>